<accession>A0A920BT72</accession>
<name>A0A920BT72_9BACI</name>
<protein>
    <submittedName>
        <fullName evidence="1">Uncharacterized protein</fullName>
    </submittedName>
</protein>
<reference evidence="1" key="1">
    <citation type="submission" date="2021-03" db="EMBL/GenBank/DDBJ databases">
        <title>Antimicrobial resistance genes in bacteria isolated from Japanese honey, and their potential for conferring macrolide and lincosamide resistance in the American foulbrood pathogen Paenibacillus larvae.</title>
        <authorList>
            <person name="Okamoto M."/>
            <person name="Kumagai M."/>
            <person name="Kanamori H."/>
            <person name="Takamatsu D."/>
        </authorList>
    </citation>
    <scope>NUCLEOTIDE SEQUENCE</scope>
    <source>
        <strain evidence="1">J27TS8</strain>
    </source>
</reference>
<dbReference type="Proteomes" id="UP000682111">
    <property type="component" value="Unassembled WGS sequence"/>
</dbReference>
<evidence type="ECO:0000313" key="1">
    <source>
        <dbReference type="EMBL" id="GIN61356.1"/>
    </source>
</evidence>
<comment type="caution">
    <text evidence="1">The sequence shown here is derived from an EMBL/GenBank/DDBJ whole genome shotgun (WGS) entry which is preliminary data.</text>
</comment>
<dbReference type="AlphaFoldDB" id="A0A920BT72"/>
<gene>
    <name evidence="1" type="ORF">J27TS8_13490</name>
</gene>
<sequence>MRKITITSYNKDKKYITGEIYLYFGQGSYNIGSKEMIHNVKEAEEKACSTLERFASKKIHRVN</sequence>
<dbReference type="EMBL" id="BORC01000002">
    <property type="protein sequence ID" value="GIN61356.1"/>
    <property type="molecule type" value="Genomic_DNA"/>
</dbReference>
<organism evidence="1 2">
    <name type="scientific">Robertmurraya siralis</name>
    <dbReference type="NCBI Taxonomy" id="77777"/>
    <lineage>
        <taxon>Bacteria</taxon>
        <taxon>Bacillati</taxon>
        <taxon>Bacillota</taxon>
        <taxon>Bacilli</taxon>
        <taxon>Bacillales</taxon>
        <taxon>Bacillaceae</taxon>
        <taxon>Robertmurraya</taxon>
    </lineage>
</organism>
<proteinExistence type="predicted"/>
<keyword evidence="2" id="KW-1185">Reference proteome</keyword>
<evidence type="ECO:0000313" key="2">
    <source>
        <dbReference type="Proteomes" id="UP000682111"/>
    </source>
</evidence>